<evidence type="ECO:0000259" key="4">
    <source>
        <dbReference type="Pfam" id="PF06580"/>
    </source>
</evidence>
<dbReference type="SUPFAM" id="SSF55874">
    <property type="entry name" value="ATPase domain of HSP90 chaperone/DNA topoisomerase II/histidine kinase"/>
    <property type="match status" value="1"/>
</dbReference>
<dbReference type="EMBL" id="AP027081">
    <property type="protein sequence ID" value="BDU77839.1"/>
    <property type="molecule type" value="Genomic_DNA"/>
</dbReference>
<evidence type="ECO:0000256" key="2">
    <source>
        <dbReference type="SAM" id="Phobius"/>
    </source>
</evidence>
<feature type="coiled-coil region" evidence="1">
    <location>
        <begin position="148"/>
        <end position="175"/>
    </location>
</feature>
<feature type="domain" description="Histidine kinase/HSP90-like ATPase" evidence="3">
    <location>
        <begin position="261"/>
        <end position="352"/>
    </location>
</feature>
<evidence type="ECO:0000313" key="6">
    <source>
        <dbReference type="Proteomes" id="UP001228113"/>
    </source>
</evidence>
<feature type="domain" description="Signal transduction histidine kinase internal region" evidence="4">
    <location>
        <begin position="167"/>
        <end position="244"/>
    </location>
</feature>
<dbReference type="InterPro" id="IPR036890">
    <property type="entry name" value="HATPase_C_sf"/>
</dbReference>
<accession>A0AA48KD39</accession>
<evidence type="ECO:0000256" key="1">
    <source>
        <dbReference type="SAM" id="Coils"/>
    </source>
</evidence>
<name>A0AA48KD39_9BACT</name>
<evidence type="ECO:0000313" key="5">
    <source>
        <dbReference type="EMBL" id="BDU77839.1"/>
    </source>
</evidence>
<organism evidence="5 6">
    <name type="scientific">Mesoterricola sediminis</name>
    <dbReference type="NCBI Taxonomy" id="2927980"/>
    <lineage>
        <taxon>Bacteria</taxon>
        <taxon>Pseudomonadati</taxon>
        <taxon>Acidobacteriota</taxon>
        <taxon>Holophagae</taxon>
        <taxon>Holophagales</taxon>
        <taxon>Holophagaceae</taxon>
        <taxon>Mesoterricola</taxon>
    </lineage>
</organism>
<sequence length="354" mass="40017">MWTKRAHWLLYGAAWGLMGLYYATWDAVAYNLAFLGVLPMNLCQNAIWGLEGLLLMAVARRFPITAFDRRSLPAWIINLGASLLLTCVGLASAWLLSVAFMEPSSRAWIFRNLGSSLRKFTLMYFHSTLLLMWAVQGAYHGFRLYREMRRQELEKAQLESRLAEARNQNLVAQFQPHFLFNALNSISSLVHADPEAADRMIARLGDLLRISLETGPGQEVSLERELALVDSYLAIEKVRFQDRLEVQVEVPAALARARVPRFVLQPLVENAIRHGIAPRARSGRINIRAAAAGDQLALEVRDDGAGFDGTREGIGLRNTRERLRMLYHDQQSFEIFSLPDKGTVIILRIPLRTS</sequence>
<dbReference type="Gene3D" id="3.30.565.10">
    <property type="entry name" value="Histidine kinase-like ATPase, C-terminal domain"/>
    <property type="match status" value="1"/>
</dbReference>
<keyword evidence="2" id="KW-0472">Membrane</keyword>
<evidence type="ECO:0000259" key="3">
    <source>
        <dbReference type="Pfam" id="PF02518"/>
    </source>
</evidence>
<dbReference type="KEGG" id="msea:METESE_27970"/>
<dbReference type="PANTHER" id="PTHR34220:SF7">
    <property type="entry name" value="SENSOR HISTIDINE KINASE YPDA"/>
    <property type="match status" value="1"/>
</dbReference>
<gene>
    <name evidence="5" type="ORF">METESE_27970</name>
</gene>
<dbReference type="InterPro" id="IPR010559">
    <property type="entry name" value="Sig_transdc_His_kin_internal"/>
</dbReference>
<feature type="transmembrane region" description="Helical" evidence="2">
    <location>
        <begin position="121"/>
        <end position="142"/>
    </location>
</feature>
<dbReference type="AlphaFoldDB" id="A0AA48KD39"/>
<dbReference type="RefSeq" id="WP_243335869.1">
    <property type="nucleotide sequence ID" value="NZ_AP027081.1"/>
</dbReference>
<keyword evidence="2" id="KW-0812">Transmembrane</keyword>
<keyword evidence="6" id="KW-1185">Reference proteome</keyword>
<feature type="transmembrane region" description="Helical" evidence="2">
    <location>
        <begin position="7"/>
        <end position="25"/>
    </location>
</feature>
<protein>
    <submittedName>
        <fullName evidence="5">ATPase</fullName>
    </submittedName>
</protein>
<dbReference type="InterPro" id="IPR003594">
    <property type="entry name" value="HATPase_dom"/>
</dbReference>
<dbReference type="Pfam" id="PF06580">
    <property type="entry name" value="His_kinase"/>
    <property type="match status" value="1"/>
</dbReference>
<keyword evidence="1" id="KW-0175">Coiled coil</keyword>
<keyword evidence="2" id="KW-1133">Transmembrane helix</keyword>
<feature type="transmembrane region" description="Helical" evidence="2">
    <location>
        <begin position="75"/>
        <end position="101"/>
    </location>
</feature>
<reference evidence="5" key="1">
    <citation type="journal article" date="2023" name="Int. J. Syst. Evol. Microbiol.">
        <title>Mesoterricola silvestris gen. nov., sp. nov., Mesoterricola sediminis sp. nov., Geothrix oryzae sp. nov., Geothrix edaphica sp. nov., Geothrix rubra sp. nov., and Geothrix limicola sp. nov., six novel members of Acidobacteriota isolated from soils.</title>
        <authorList>
            <person name="Itoh H."/>
            <person name="Sugisawa Y."/>
            <person name="Mise K."/>
            <person name="Xu Z."/>
            <person name="Kuniyasu M."/>
            <person name="Ushijima N."/>
            <person name="Kawano K."/>
            <person name="Kobayashi E."/>
            <person name="Shiratori Y."/>
            <person name="Masuda Y."/>
            <person name="Senoo K."/>
        </authorList>
    </citation>
    <scope>NUCLEOTIDE SEQUENCE</scope>
    <source>
        <strain evidence="5">W786</strain>
    </source>
</reference>
<dbReference type="PANTHER" id="PTHR34220">
    <property type="entry name" value="SENSOR HISTIDINE KINASE YPDA"/>
    <property type="match status" value="1"/>
</dbReference>
<dbReference type="GO" id="GO:0016020">
    <property type="term" value="C:membrane"/>
    <property type="evidence" value="ECO:0007669"/>
    <property type="project" value="InterPro"/>
</dbReference>
<proteinExistence type="predicted"/>
<dbReference type="Proteomes" id="UP001228113">
    <property type="component" value="Chromosome"/>
</dbReference>
<dbReference type="InterPro" id="IPR050640">
    <property type="entry name" value="Bact_2-comp_sensor_kinase"/>
</dbReference>
<dbReference type="Pfam" id="PF02518">
    <property type="entry name" value="HATPase_c"/>
    <property type="match status" value="1"/>
</dbReference>
<dbReference type="GO" id="GO:0000155">
    <property type="term" value="F:phosphorelay sensor kinase activity"/>
    <property type="evidence" value="ECO:0007669"/>
    <property type="project" value="InterPro"/>
</dbReference>